<proteinExistence type="predicted"/>
<dbReference type="RefSeq" id="WP_345584914.1">
    <property type="nucleotide sequence ID" value="NZ_BAABJG010000001.1"/>
</dbReference>
<organism evidence="1 2">
    <name type="scientific">Paenibacillus vulneris</name>
    <dbReference type="NCBI Taxonomy" id="1133364"/>
    <lineage>
        <taxon>Bacteria</taxon>
        <taxon>Bacillati</taxon>
        <taxon>Bacillota</taxon>
        <taxon>Bacilli</taxon>
        <taxon>Bacillales</taxon>
        <taxon>Paenibacillaceae</taxon>
        <taxon>Paenibacillus</taxon>
    </lineage>
</organism>
<dbReference type="SUPFAM" id="SSF52540">
    <property type="entry name" value="P-loop containing nucleoside triphosphate hydrolases"/>
    <property type="match status" value="1"/>
</dbReference>
<protein>
    <recommendedName>
        <fullName evidence="3">NadR/Ttd14 AAA domain-containing protein</fullName>
    </recommendedName>
</protein>
<gene>
    <name evidence="1" type="ORF">ACFQ4B_33665</name>
</gene>
<dbReference type="EMBL" id="JBHTLU010000055">
    <property type="protein sequence ID" value="MFD1225038.1"/>
    <property type="molecule type" value="Genomic_DNA"/>
</dbReference>
<evidence type="ECO:0008006" key="3">
    <source>
        <dbReference type="Google" id="ProtNLM"/>
    </source>
</evidence>
<keyword evidence="2" id="KW-1185">Reference proteome</keyword>
<evidence type="ECO:0000313" key="2">
    <source>
        <dbReference type="Proteomes" id="UP001597180"/>
    </source>
</evidence>
<reference evidence="2" key="1">
    <citation type="journal article" date="2019" name="Int. J. Syst. Evol. Microbiol.">
        <title>The Global Catalogue of Microorganisms (GCM) 10K type strain sequencing project: providing services to taxonomists for standard genome sequencing and annotation.</title>
        <authorList>
            <consortium name="The Broad Institute Genomics Platform"/>
            <consortium name="The Broad Institute Genome Sequencing Center for Infectious Disease"/>
            <person name="Wu L."/>
            <person name="Ma J."/>
        </authorList>
    </citation>
    <scope>NUCLEOTIDE SEQUENCE [LARGE SCALE GENOMIC DNA]</scope>
    <source>
        <strain evidence="2">CCUG 53270</strain>
    </source>
</reference>
<comment type="caution">
    <text evidence="1">The sequence shown here is derived from an EMBL/GenBank/DDBJ whole genome shotgun (WGS) entry which is preliminary data.</text>
</comment>
<evidence type="ECO:0000313" key="1">
    <source>
        <dbReference type="EMBL" id="MFD1225038.1"/>
    </source>
</evidence>
<dbReference type="InterPro" id="IPR027417">
    <property type="entry name" value="P-loop_NTPase"/>
</dbReference>
<sequence>MIRGVIIEGLSTAGKTSVLTALKKMNSQNPKVERTMIAVSEHYSGVLVDDHGVLRNLQQEEHLGLLNRHVDYIEQLHSFMTSLGRTKASHGVFYIFERFHLNHRAAFGTSTGLGTLEQRLSNLNALSVLLTISSDVVESRYVESRGEHWMS</sequence>
<dbReference type="Proteomes" id="UP001597180">
    <property type="component" value="Unassembled WGS sequence"/>
</dbReference>
<name>A0ABW3UVS3_9BACL</name>
<accession>A0ABW3UVS3</accession>